<protein>
    <recommendedName>
        <fullName evidence="3">EthD domain-containing protein</fullName>
    </recommendedName>
</protein>
<reference evidence="2" key="1">
    <citation type="submission" date="2011-06" db="EMBL/GenBank/DDBJ databases">
        <title>The Genome Sequence of Fusarium oxysporum Fo47.</title>
        <authorList>
            <consortium name="The Broad Institute Genome Sequencing Platform"/>
            <person name="Ma L.-J."/>
            <person name="Gale L.R."/>
            <person name="Schwartz D.C."/>
            <person name="Zhou S."/>
            <person name="Corby-Kistler H."/>
            <person name="Young S.K."/>
            <person name="Zeng Q."/>
            <person name="Gargeya S."/>
            <person name="Fitzgerald M."/>
            <person name="Haas B."/>
            <person name="Abouelleil A."/>
            <person name="Alvarado L."/>
            <person name="Arachchi H.M."/>
            <person name="Berlin A."/>
            <person name="Brown A."/>
            <person name="Chapman S.B."/>
            <person name="Chen Z."/>
            <person name="Dunbar C."/>
            <person name="Freedman E."/>
            <person name="Gearin G."/>
            <person name="Gellesch M."/>
            <person name="Goldberg J."/>
            <person name="Griggs A."/>
            <person name="Gujja S."/>
            <person name="Heiman D."/>
            <person name="Howarth C."/>
            <person name="Larson L."/>
            <person name="Lui A."/>
            <person name="MacDonald P.J.P."/>
            <person name="Mehta T."/>
            <person name="Montmayeur A."/>
            <person name="Murphy C."/>
            <person name="Neiman D."/>
            <person name="Pearson M."/>
            <person name="Priest M."/>
            <person name="Roberts A."/>
            <person name="Saif S."/>
            <person name="Shea T."/>
            <person name="Shenoy N."/>
            <person name="Sisk P."/>
            <person name="Stolte C."/>
            <person name="Sykes S."/>
            <person name="Wortman J."/>
            <person name="Nusbaum C."/>
            <person name="Birren B."/>
        </authorList>
    </citation>
    <scope>NUCLEOTIDE SEQUENCE [LARGE SCALE GENOMIC DNA]</scope>
    <source>
        <strain evidence="2">Fo47</strain>
    </source>
</reference>
<proteinExistence type="inferred from homology"/>
<name>W9JFA1_FUSOX</name>
<dbReference type="EMBL" id="JH717927">
    <property type="protein sequence ID" value="EWZ28345.1"/>
    <property type="molecule type" value="Genomic_DNA"/>
</dbReference>
<dbReference type="VEuPathDB" id="FungiDB:FOZG_17985"/>
<dbReference type="SUPFAM" id="SSF54909">
    <property type="entry name" value="Dimeric alpha+beta barrel"/>
    <property type="match status" value="1"/>
</dbReference>
<dbReference type="NCBIfam" id="TIGR02118">
    <property type="entry name" value="EthD family reductase"/>
    <property type="match status" value="1"/>
</dbReference>
<comment type="similarity">
    <text evidence="1">Belongs to the tpcK family.</text>
</comment>
<organism evidence="2">
    <name type="scientific">Fusarium oxysporum Fo47</name>
    <dbReference type="NCBI Taxonomy" id="660027"/>
    <lineage>
        <taxon>Eukaryota</taxon>
        <taxon>Fungi</taxon>
        <taxon>Dikarya</taxon>
        <taxon>Ascomycota</taxon>
        <taxon>Pezizomycotina</taxon>
        <taxon>Sordariomycetes</taxon>
        <taxon>Hypocreomycetidae</taxon>
        <taxon>Hypocreales</taxon>
        <taxon>Nectriaceae</taxon>
        <taxon>Fusarium</taxon>
        <taxon>Fusarium oxysporum species complex</taxon>
    </lineage>
</organism>
<dbReference type="InterPro" id="IPR009799">
    <property type="entry name" value="EthD_dom"/>
</dbReference>
<dbReference type="PANTHER" id="PTHR40260:SF2">
    <property type="entry name" value="BLR8190 PROTEIN"/>
    <property type="match status" value="1"/>
</dbReference>
<dbReference type="Gene3D" id="3.30.70.100">
    <property type="match status" value="1"/>
</dbReference>
<gene>
    <name evidence="2" type="ORF">FOZG_17985</name>
</gene>
<accession>W9JFA1</accession>
<dbReference type="HOGENOM" id="CLU_115019_1_2_1"/>
<dbReference type="Proteomes" id="UP000030766">
    <property type="component" value="Unassembled WGS sequence"/>
</dbReference>
<dbReference type="GO" id="GO:0016491">
    <property type="term" value="F:oxidoreductase activity"/>
    <property type="evidence" value="ECO:0007669"/>
    <property type="project" value="InterPro"/>
</dbReference>
<reference evidence="2" key="2">
    <citation type="submission" date="2012-06" db="EMBL/GenBank/DDBJ databases">
        <title>Annotation of the Genome Sequence of Fusarium oxysporum Fo47.</title>
        <authorList>
            <consortium name="The Broad Institute Genomics Platform"/>
            <person name="Ma L.-J."/>
            <person name="Corby-Kistler H."/>
            <person name="Broz K."/>
            <person name="Gale L.R."/>
            <person name="Jonkers W."/>
            <person name="O'Donnell K."/>
            <person name="Ploetz R."/>
            <person name="Steinberg C."/>
            <person name="Schwartz D.C."/>
            <person name="VanEtten H."/>
            <person name="Zhou S."/>
            <person name="Young S.K."/>
            <person name="Zeng Q."/>
            <person name="Gargeya S."/>
            <person name="Fitzgerald M."/>
            <person name="Abouelleil A."/>
            <person name="Alvarado L."/>
            <person name="Chapman S.B."/>
            <person name="Gainer-Dewar J."/>
            <person name="Goldberg J."/>
            <person name="Griggs A."/>
            <person name="Gujja S."/>
            <person name="Hansen M."/>
            <person name="Howarth C."/>
            <person name="Imamovic A."/>
            <person name="Ireland A."/>
            <person name="Larimer J."/>
            <person name="McCowan C."/>
            <person name="Murphy C."/>
            <person name="Pearson M."/>
            <person name="Poon T.W."/>
            <person name="Priest M."/>
            <person name="Roberts A."/>
            <person name="Saif S."/>
            <person name="Shea T."/>
            <person name="Sykes S."/>
            <person name="Wortman J."/>
            <person name="Nusbaum C."/>
            <person name="Birren B."/>
        </authorList>
    </citation>
    <scope>NUCLEOTIDE SEQUENCE</scope>
    <source>
        <strain evidence="2">Fo47</strain>
    </source>
</reference>
<evidence type="ECO:0000256" key="1">
    <source>
        <dbReference type="ARBA" id="ARBA00005986"/>
    </source>
</evidence>
<dbReference type="AlphaFoldDB" id="W9JFA1"/>
<sequence length="116" mass="13458">MLSNSEFKLTKWRLKILYPSEAEFDYEYYTTKHMPMFEQAAGTVLLNWNVVKLVGDNVPFQIQTTFTFSSSEGFDAIMAGPWGEKLFADIKNFSSMDPLIMKHGERLEKKDIALEY</sequence>
<dbReference type="PANTHER" id="PTHR40260">
    <property type="entry name" value="BLR8190 PROTEIN"/>
    <property type="match status" value="1"/>
</dbReference>
<dbReference type="InterPro" id="IPR011008">
    <property type="entry name" value="Dimeric_a/b-barrel"/>
</dbReference>
<evidence type="ECO:0008006" key="3">
    <source>
        <dbReference type="Google" id="ProtNLM"/>
    </source>
</evidence>
<evidence type="ECO:0000313" key="2">
    <source>
        <dbReference type="EMBL" id="EWZ28345.1"/>
    </source>
</evidence>